<evidence type="ECO:0000313" key="2">
    <source>
        <dbReference type="EMBL" id="CAL1239150.1"/>
    </source>
</evidence>
<sequence length="95" mass="10203">MYCRYCGKEIMEKAVVCAGCGHPIYEDAGEPPRPGEPWHWLVMVGLVAVAVLAFPLGLFFGIIGLRDEAKKVQGAVLTTVSVIMALLMLAIISGL</sequence>
<gene>
    <name evidence="2" type="ORF">MECH1_V1_0374</name>
</gene>
<feature type="transmembrane region" description="Helical" evidence="1">
    <location>
        <begin position="75"/>
        <end position="94"/>
    </location>
</feature>
<keyword evidence="1" id="KW-1133">Transmembrane helix</keyword>
<proteinExistence type="predicted"/>
<name>A0ABM9NEY7_9GAMM</name>
<accession>A0ABM9NEY7</accession>
<evidence type="ECO:0000313" key="3">
    <source>
        <dbReference type="Proteomes" id="UP001497493"/>
    </source>
</evidence>
<organism evidence="2 3">
    <name type="scientific">Candidatus Methylocalor cossyra</name>
    <dbReference type="NCBI Taxonomy" id="3108543"/>
    <lineage>
        <taxon>Bacteria</taxon>
        <taxon>Pseudomonadati</taxon>
        <taxon>Pseudomonadota</taxon>
        <taxon>Gammaproteobacteria</taxon>
        <taxon>Methylococcales</taxon>
        <taxon>Methylococcaceae</taxon>
        <taxon>Candidatus Methylocalor</taxon>
    </lineage>
</organism>
<reference evidence="2 3" key="1">
    <citation type="submission" date="2024-04" db="EMBL/GenBank/DDBJ databases">
        <authorList>
            <person name="Cremers G."/>
        </authorList>
    </citation>
    <scope>NUCLEOTIDE SEQUENCE [LARGE SCALE GENOMIC DNA]</scope>
    <source>
        <strain evidence="2">MeCH1-AG</strain>
    </source>
</reference>
<dbReference type="Proteomes" id="UP001497493">
    <property type="component" value="Chromosome"/>
</dbReference>
<keyword evidence="3" id="KW-1185">Reference proteome</keyword>
<keyword evidence="1" id="KW-0472">Membrane</keyword>
<feature type="transmembrane region" description="Helical" evidence="1">
    <location>
        <begin position="40"/>
        <end position="63"/>
    </location>
</feature>
<protein>
    <submittedName>
        <fullName evidence="2">Zinc ribbon protein</fullName>
    </submittedName>
</protein>
<evidence type="ECO:0000256" key="1">
    <source>
        <dbReference type="SAM" id="Phobius"/>
    </source>
</evidence>
<keyword evidence="1" id="KW-0812">Transmembrane</keyword>
<dbReference type="EMBL" id="OZ026884">
    <property type="protein sequence ID" value="CAL1239150.1"/>
    <property type="molecule type" value="Genomic_DNA"/>
</dbReference>